<organism evidence="2 3">
    <name type="scientific">Blepharisma stoltei</name>
    <dbReference type="NCBI Taxonomy" id="1481888"/>
    <lineage>
        <taxon>Eukaryota</taxon>
        <taxon>Sar</taxon>
        <taxon>Alveolata</taxon>
        <taxon>Ciliophora</taxon>
        <taxon>Postciliodesmatophora</taxon>
        <taxon>Heterotrichea</taxon>
        <taxon>Heterotrichida</taxon>
        <taxon>Blepharismidae</taxon>
        <taxon>Blepharisma</taxon>
    </lineage>
</organism>
<evidence type="ECO:0000313" key="2">
    <source>
        <dbReference type="EMBL" id="CAG9310984.1"/>
    </source>
</evidence>
<dbReference type="SUPFAM" id="SSF56112">
    <property type="entry name" value="Protein kinase-like (PK-like)"/>
    <property type="match status" value="1"/>
</dbReference>
<dbReference type="Proteomes" id="UP001162131">
    <property type="component" value="Unassembled WGS sequence"/>
</dbReference>
<dbReference type="Gene3D" id="1.10.510.10">
    <property type="entry name" value="Transferase(Phosphotransferase) domain 1"/>
    <property type="match status" value="1"/>
</dbReference>
<proteinExistence type="predicted"/>
<feature type="domain" description="Protein kinase" evidence="1">
    <location>
        <begin position="1"/>
        <end position="260"/>
    </location>
</feature>
<dbReference type="InterPro" id="IPR000719">
    <property type="entry name" value="Prot_kinase_dom"/>
</dbReference>
<name>A0AAU9I791_9CILI</name>
<dbReference type="GO" id="GO:0005634">
    <property type="term" value="C:nucleus"/>
    <property type="evidence" value="ECO:0007669"/>
    <property type="project" value="TreeGrafter"/>
</dbReference>
<dbReference type="Pfam" id="PF00069">
    <property type="entry name" value="Pkinase"/>
    <property type="match status" value="1"/>
</dbReference>
<protein>
    <recommendedName>
        <fullName evidence="1">Protein kinase domain-containing protein</fullName>
    </recommendedName>
</protein>
<keyword evidence="3" id="KW-1185">Reference proteome</keyword>
<dbReference type="InterPro" id="IPR011009">
    <property type="entry name" value="Kinase-like_dom_sf"/>
</dbReference>
<accession>A0AAU9I791</accession>
<comment type="caution">
    <text evidence="2">The sequence shown here is derived from an EMBL/GenBank/DDBJ whole genome shotgun (WGS) entry which is preliminary data.</text>
</comment>
<evidence type="ECO:0000259" key="1">
    <source>
        <dbReference type="PROSITE" id="PS50011"/>
    </source>
</evidence>
<dbReference type="AlphaFoldDB" id="A0AAU9I791"/>
<dbReference type="PANTHER" id="PTHR44167:SF30">
    <property type="entry name" value="PHOSPHORYLASE KINASE"/>
    <property type="match status" value="1"/>
</dbReference>
<sequence length="260" mass="29810">MIELAYSLVTNGTKLYFLNSKQYGKLVLKLYHEGSINEARIHMKAFKLCPGGVVKILGANSYNGEPGILLQRCRYTTEDYDFKGKSKKLEDLIKSTLNTMKILHDSDIVHRDLKPSNIFYHDGKFKIGDFGEAASINEEYELQINRGTKSYMSRAYIMHYEGGLWNGRIDAKKEDVWALGKTFLELLCGVRFPDLNRRDDNFVRKFVEEQLNKLDFCSNIKEAILGMLEPNQDKRLSMEDALNLINRNNSCGKGDNDNTL</sequence>
<reference evidence="2" key="1">
    <citation type="submission" date="2021-09" db="EMBL/GenBank/DDBJ databases">
        <authorList>
            <consortium name="AG Swart"/>
            <person name="Singh M."/>
            <person name="Singh A."/>
            <person name="Seah K."/>
            <person name="Emmerich C."/>
        </authorList>
    </citation>
    <scope>NUCLEOTIDE SEQUENCE</scope>
    <source>
        <strain evidence="2">ATCC30299</strain>
    </source>
</reference>
<dbReference type="InterPro" id="IPR008271">
    <property type="entry name" value="Ser/Thr_kinase_AS"/>
</dbReference>
<gene>
    <name evidence="2" type="ORF">BSTOLATCC_MIC2694</name>
</gene>
<evidence type="ECO:0000313" key="3">
    <source>
        <dbReference type="Proteomes" id="UP001162131"/>
    </source>
</evidence>
<dbReference type="SMART" id="SM00220">
    <property type="entry name" value="S_TKc"/>
    <property type="match status" value="1"/>
</dbReference>
<dbReference type="EMBL" id="CAJZBQ010000003">
    <property type="protein sequence ID" value="CAG9310984.1"/>
    <property type="molecule type" value="Genomic_DNA"/>
</dbReference>
<dbReference type="GO" id="GO:0004674">
    <property type="term" value="F:protein serine/threonine kinase activity"/>
    <property type="evidence" value="ECO:0007669"/>
    <property type="project" value="TreeGrafter"/>
</dbReference>
<dbReference type="PROSITE" id="PS50011">
    <property type="entry name" value="PROTEIN_KINASE_DOM"/>
    <property type="match status" value="1"/>
</dbReference>
<dbReference type="GO" id="GO:0044773">
    <property type="term" value="P:mitotic DNA damage checkpoint signaling"/>
    <property type="evidence" value="ECO:0007669"/>
    <property type="project" value="TreeGrafter"/>
</dbReference>
<dbReference type="PROSITE" id="PS00108">
    <property type="entry name" value="PROTEIN_KINASE_ST"/>
    <property type="match status" value="1"/>
</dbReference>
<dbReference type="PANTHER" id="PTHR44167">
    <property type="entry name" value="OVARIAN-SPECIFIC SERINE/THREONINE-PROTEIN KINASE LOK-RELATED"/>
    <property type="match status" value="1"/>
</dbReference>
<dbReference type="GO" id="GO:0005524">
    <property type="term" value="F:ATP binding"/>
    <property type="evidence" value="ECO:0007669"/>
    <property type="project" value="InterPro"/>
</dbReference>